<keyword evidence="3" id="KW-0645">Protease</keyword>
<dbReference type="Proteomes" id="UP000254230">
    <property type="component" value="Unassembled WGS sequence"/>
</dbReference>
<feature type="domain" description="LD-carboxypeptidase C-terminal" evidence="8">
    <location>
        <begin position="169"/>
        <end position="284"/>
    </location>
</feature>
<dbReference type="InterPro" id="IPR027461">
    <property type="entry name" value="Carboxypeptidase_A_C_sf"/>
</dbReference>
<evidence type="ECO:0000259" key="7">
    <source>
        <dbReference type="Pfam" id="PF02016"/>
    </source>
</evidence>
<sequence>MRIINPNPLQNGDVIGIVSPSSPLKSKSIDKGINYLRDMGFKIKFGAHFKEENRFLAGSDENRAKDIMDFFKDPEVKAIIVSRGGQGSQRILPLLDYHIIANNPKILVGFSDTTALQLGIFTKTGLISYTGYTLTIPYNPLLQKTLLSCLFNEPYSVQGGDMVHTGVTTGELVGGNLSLVTSLIGTPYQPDFKNKILLLEDVSTEPFNVDRMISHLDLAGIFAQVSGIVFGQFENCISKDDIEGTIDEVINDWASHFKVPCIKNFPYSHGVNNCVLPVGGFVTLDVPTRSLNINKRGSI</sequence>
<dbReference type="PANTHER" id="PTHR30237:SF2">
    <property type="entry name" value="MUREIN TETRAPEPTIDE CARBOXYPEPTIDASE"/>
    <property type="match status" value="1"/>
</dbReference>
<dbReference type="Pfam" id="PF17676">
    <property type="entry name" value="Peptidase_S66C"/>
    <property type="match status" value="1"/>
</dbReference>
<dbReference type="Proteomes" id="UP000054639">
    <property type="component" value="Unassembled WGS sequence"/>
</dbReference>
<dbReference type="InterPro" id="IPR003507">
    <property type="entry name" value="S66_fam"/>
</dbReference>
<keyword evidence="4 10" id="KW-0378">Hydrolase</keyword>
<keyword evidence="5" id="KW-0720">Serine protease</keyword>
<evidence type="ECO:0000259" key="8">
    <source>
        <dbReference type="Pfam" id="PF17676"/>
    </source>
</evidence>
<dbReference type="GO" id="GO:0008236">
    <property type="term" value="F:serine-type peptidase activity"/>
    <property type="evidence" value="ECO:0007669"/>
    <property type="project" value="UniProtKB-KW"/>
</dbReference>
<evidence type="ECO:0000256" key="4">
    <source>
        <dbReference type="ARBA" id="ARBA00022801"/>
    </source>
</evidence>
<reference evidence="10 12" key="2">
    <citation type="submission" date="2018-06" db="EMBL/GenBank/DDBJ databases">
        <authorList>
            <consortium name="Pathogen Informatics"/>
            <person name="Doyle S."/>
        </authorList>
    </citation>
    <scope>NUCLEOTIDE SEQUENCE [LARGE SCALE GENOMIC DNA]</scope>
    <source>
        <strain evidence="10 12">NCTC12376</strain>
    </source>
</reference>
<keyword evidence="2 10" id="KW-0121">Carboxypeptidase</keyword>
<dbReference type="STRING" id="45072.Lqua_0877"/>
<comment type="similarity">
    <text evidence="1">Belongs to the peptidase S66 family.</text>
</comment>
<accession>A0A378KZA3</accession>
<evidence type="ECO:0000256" key="2">
    <source>
        <dbReference type="ARBA" id="ARBA00022645"/>
    </source>
</evidence>
<reference evidence="9 11" key="1">
    <citation type="submission" date="2015-11" db="EMBL/GenBank/DDBJ databases">
        <title>Genomic analysis of 38 Legionella species identifies large and diverse effector repertoires.</title>
        <authorList>
            <person name="Burstein D."/>
            <person name="Amaro F."/>
            <person name="Zusman T."/>
            <person name="Lifshitz Z."/>
            <person name="Cohen O."/>
            <person name="Gilbert J.A."/>
            <person name="Pupko T."/>
            <person name="Shuman H.A."/>
            <person name="Segal G."/>
        </authorList>
    </citation>
    <scope>NUCLEOTIDE SEQUENCE [LARGE SCALE GENOMIC DNA]</scope>
    <source>
        <strain evidence="9 11">ATCC 49507</strain>
    </source>
</reference>
<feature type="active site" description="Charge relay system" evidence="6">
    <location>
        <position position="200"/>
    </location>
</feature>
<evidence type="ECO:0000313" key="12">
    <source>
        <dbReference type="Proteomes" id="UP000254230"/>
    </source>
</evidence>
<dbReference type="PANTHER" id="PTHR30237">
    <property type="entry name" value="MURAMOYLTETRAPEPTIDE CARBOXYPEPTIDASE"/>
    <property type="match status" value="1"/>
</dbReference>
<evidence type="ECO:0000313" key="11">
    <source>
        <dbReference type="Proteomes" id="UP000054639"/>
    </source>
</evidence>
<evidence type="ECO:0000256" key="5">
    <source>
        <dbReference type="ARBA" id="ARBA00022825"/>
    </source>
</evidence>
<dbReference type="InterPro" id="IPR027478">
    <property type="entry name" value="LdcA_N"/>
</dbReference>
<keyword evidence="11" id="KW-1185">Reference proteome</keyword>
<dbReference type="SUPFAM" id="SSF52317">
    <property type="entry name" value="Class I glutamine amidotransferase-like"/>
    <property type="match status" value="1"/>
</dbReference>
<evidence type="ECO:0000313" key="9">
    <source>
        <dbReference type="EMBL" id="KTD53044.1"/>
    </source>
</evidence>
<proteinExistence type="inferred from homology"/>
<feature type="domain" description="LD-carboxypeptidase N-terminal" evidence="7">
    <location>
        <begin position="15"/>
        <end position="131"/>
    </location>
</feature>
<feature type="active site" description="Charge relay system" evidence="6">
    <location>
        <position position="269"/>
    </location>
</feature>
<dbReference type="OrthoDB" id="9807329at2"/>
<dbReference type="InterPro" id="IPR040449">
    <property type="entry name" value="Peptidase_S66_N"/>
</dbReference>
<name>A0A378KZA3_9GAMM</name>
<dbReference type="SUPFAM" id="SSF141986">
    <property type="entry name" value="LD-carboxypeptidase A C-terminal domain-like"/>
    <property type="match status" value="1"/>
</dbReference>
<protein>
    <submittedName>
        <fullName evidence="10">Muramoyltetrapeptide carboxypeptidase</fullName>
        <ecNumber evidence="10">3.4.17.13</ecNumber>
    </submittedName>
</protein>
<evidence type="ECO:0000256" key="3">
    <source>
        <dbReference type="ARBA" id="ARBA00022670"/>
    </source>
</evidence>
<dbReference type="InterPro" id="IPR040921">
    <property type="entry name" value="Peptidase_S66C"/>
</dbReference>
<dbReference type="InterPro" id="IPR029062">
    <property type="entry name" value="Class_I_gatase-like"/>
</dbReference>
<dbReference type="AlphaFoldDB" id="A0A378KZA3"/>
<evidence type="ECO:0000313" key="10">
    <source>
        <dbReference type="EMBL" id="STY17190.1"/>
    </source>
</evidence>
<dbReference type="CDD" id="cd07025">
    <property type="entry name" value="Peptidase_S66"/>
    <property type="match status" value="1"/>
</dbReference>
<dbReference type="EMBL" id="LNYR01000006">
    <property type="protein sequence ID" value="KTD53044.1"/>
    <property type="molecule type" value="Genomic_DNA"/>
</dbReference>
<feature type="active site" description="Nucleophile" evidence="6">
    <location>
        <position position="111"/>
    </location>
</feature>
<dbReference type="Gene3D" id="3.40.50.10740">
    <property type="entry name" value="Class I glutamine amidotransferase-like"/>
    <property type="match status" value="1"/>
</dbReference>
<dbReference type="GO" id="GO:0106415">
    <property type="term" value="F:muramoyltetrapeptide carboxypeptidase activity"/>
    <property type="evidence" value="ECO:0007669"/>
    <property type="project" value="UniProtKB-EC"/>
</dbReference>
<dbReference type="PIRSF" id="PIRSF028757">
    <property type="entry name" value="LD-carboxypeptidase"/>
    <property type="match status" value="1"/>
</dbReference>
<evidence type="ECO:0000256" key="1">
    <source>
        <dbReference type="ARBA" id="ARBA00010233"/>
    </source>
</evidence>
<dbReference type="Pfam" id="PF02016">
    <property type="entry name" value="Peptidase_S66"/>
    <property type="match status" value="1"/>
</dbReference>
<evidence type="ECO:0000256" key="6">
    <source>
        <dbReference type="PIRSR" id="PIRSR028757-1"/>
    </source>
</evidence>
<organism evidence="10 12">
    <name type="scientific">Legionella quateirensis</name>
    <dbReference type="NCBI Taxonomy" id="45072"/>
    <lineage>
        <taxon>Bacteria</taxon>
        <taxon>Pseudomonadati</taxon>
        <taxon>Pseudomonadota</taxon>
        <taxon>Gammaproteobacteria</taxon>
        <taxon>Legionellales</taxon>
        <taxon>Legionellaceae</taxon>
        <taxon>Legionella</taxon>
    </lineage>
</organism>
<dbReference type="EMBL" id="UGOW01000001">
    <property type="protein sequence ID" value="STY17190.1"/>
    <property type="molecule type" value="Genomic_DNA"/>
</dbReference>
<dbReference type="RefSeq" id="WP_058473058.1">
    <property type="nucleotide sequence ID" value="NZ_CAAAIL010000028.1"/>
</dbReference>
<dbReference type="GO" id="GO:0006508">
    <property type="term" value="P:proteolysis"/>
    <property type="evidence" value="ECO:0007669"/>
    <property type="project" value="UniProtKB-KW"/>
</dbReference>
<dbReference type="Gene3D" id="3.50.30.60">
    <property type="entry name" value="LD-carboxypeptidase A C-terminal domain-like"/>
    <property type="match status" value="1"/>
</dbReference>
<dbReference type="EC" id="3.4.17.13" evidence="10"/>
<gene>
    <name evidence="10" type="primary">ldcA</name>
    <name evidence="9" type="ORF">Lqua_0877</name>
    <name evidence="10" type="ORF">NCTC12376_00984</name>
</gene>